<feature type="compositionally biased region" description="Polar residues" evidence="6">
    <location>
        <begin position="69"/>
        <end position="93"/>
    </location>
</feature>
<dbReference type="SUPFAM" id="SSF57701">
    <property type="entry name" value="Zn2/Cys6 DNA-binding domain"/>
    <property type="match status" value="1"/>
</dbReference>
<dbReference type="CDD" id="cd12148">
    <property type="entry name" value="fungal_TF_MHR"/>
    <property type="match status" value="1"/>
</dbReference>
<comment type="caution">
    <text evidence="8">The sequence shown here is derived from an EMBL/GenBank/DDBJ whole genome shotgun (WGS) entry which is preliminary data.</text>
</comment>
<dbReference type="Pfam" id="PF00172">
    <property type="entry name" value="Zn_clus"/>
    <property type="match status" value="1"/>
</dbReference>
<dbReference type="InterPro" id="IPR001138">
    <property type="entry name" value="Zn2Cys6_DnaBD"/>
</dbReference>
<evidence type="ECO:0000256" key="2">
    <source>
        <dbReference type="ARBA" id="ARBA00023015"/>
    </source>
</evidence>
<dbReference type="GO" id="GO:0000976">
    <property type="term" value="F:transcription cis-regulatory region binding"/>
    <property type="evidence" value="ECO:0007669"/>
    <property type="project" value="TreeGrafter"/>
</dbReference>
<comment type="subcellular location">
    <subcellularLocation>
        <location evidence="1">Nucleus</location>
    </subcellularLocation>
</comment>
<dbReference type="AlphaFoldDB" id="A0AAV9PAK5"/>
<evidence type="ECO:0000313" key="8">
    <source>
        <dbReference type="EMBL" id="KAK5170231.1"/>
    </source>
</evidence>
<feature type="region of interest" description="Disordered" evidence="6">
    <location>
        <begin position="68"/>
        <end position="120"/>
    </location>
</feature>
<dbReference type="Proteomes" id="UP001337655">
    <property type="component" value="Unassembled WGS sequence"/>
</dbReference>
<feature type="domain" description="Zn(2)-C6 fungal-type" evidence="7">
    <location>
        <begin position="10"/>
        <end position="44"/>
    </location>
</feature>
<proteinExistence type="predicted"/>
<dbReference type="Gene3D" id="4.10.240.10">
    <property type="entry name" value="Zn(2)-C6 fungal-type DNA-binding domain"/>
    <property type="match status" value="1"/>
</dbReference>
<accession>A0AAV9PAK5</accession>
<evidence type="ECO:0000256" key="4">
    <source>
        <dbReference type="ARBA" id="ARBA00023163"/>
    </source>
</evidence>
<dbReference type="GeneID" id="89926161"/>
<dbReference type="CDD" id="cd00067">
    <property type="entry name" value="GAL4"/>
    <property type="match status" value="1"/>
</dbReference>
<name>A0AAV9PAK5_9PEZI</name>
<evidence type="ECO:0000256" key="3">
    <source>
        <dbReference type="ARBA" id="ARBA00023125"/>
    </source>
</evidence>
<dbReference type="SMART" id="SM00066">
    <property type="entry name" value="GAL4"/>
    <property type="match status" value="1"/>
</dbReference>
<dbReference type="PANTHER" id="PTHR31845">
    <property type="entry name" value="FINGER DOMAIN PROTEIN, PUTATIVE-RELATED"/>
    <property type="match status" value="1"/>
</dbReference>
<gene>
    <name evidence="8" type="ORF">LTR77_004817</name>
</gene>
<evidence type="ECO:0000313" key="9">
    <source>
        <dbReference type="Proteomes" id="UP001337655"/>
    </source>
</evidence>
<organism evidence="8 9">
    <name type="scientific">Saxophila tyrrhenica</name>
    <dbReference type="NCBI Taxonomy" id="1690608"/>
    <lineage>
        <taxon>Eukaryota</taxon>
        <taxon>Fungi</taxon>
        <taxon>Dikarya</taxon>
        <taxon>Ascomycota</taxon>
        <taxon>Pezizomycotina</taxon>
        <taxon>Dothideomycetes</taxon>
        <taxon>Dothideomycetidae</taxon>
        <taxon>Mycosphaerellales</taxon>
        <taxon>Extremaceae</taxon>
        <taxon>Saxophila</taxon>
    </lineage>
</organism>
<evidence type="ECO:0000256" key="1">
    <source>
        <dbReference type="ARBA" id="ARBA00004123"/>
    </source>
</evidence>
<dbReference type="GO" id="GO:0005634">
    <property type="term" value="C:nucleus"/>
    <property type="evidence" value="ECO:0007669"/>
    <property type="project" value="UniProtKB-SubCell"/>
</dbReference>
<keyword evidence="5" id="KW-0539">Nucleus</keyword>
<reference evidence="8 9" key="1">
    <citation type="submission" date="2023-08" db="EMBL/GenBank/DDBJ databases">
        <title>Black Yeasts Isolated from many extreme environments.</title>
        <authorList>
            <person name="Coleine C."/>
            <person name="Stajich J.E."/>
            <person name="Selbmann L."/>
        </authorList>
    </citation>
    <scope>NUCLEOTIDE SEQUENCE [LARGE SCALE GENOMIC DNA]</scope>
    <source>
        <strain evidence="8 9">CCFEE 5935</strain>
    </source>
</reference>
<dbReference type="EMBL" id="JAVRRT010000007">
    <property type="protein sequence ID" value="KAK5170231.1"/>
    <property type="molecule type" value="Genomic_DNA"/>
</dbReference>
<keyword evidence="2" id="KW-0805">Transcription regulation</keyword>
<dbReference type="InterPro" id="IPR051089">
    <property type="entry name" value="prtT"/>
</dbReference>
<protein>
    <recommendedName>
        <fullName evidence="7">Zn(2)-C6 fungal-type domain-containing protein</fullName>
    </recommendedName>
</protein>
<evidence type="ECO:0000256" key="6">
    <source>
        <dbReference type="SAM" id="MobiDB-lite"/>
    </source>
</evidence>
<sequence length="611" mass="68564">MPPPAQRPRACDNCHSIKIKCELGKVGGTGPCQRCVRLDKECKVTPPKRQKDRVAELEAEVEQLRRLLESQNINLPSPESGGDRSSANESSPNSIPPRNAGPKKRKLEEGIPEREDELTTNPEDWFTRLDAIIPQATQSKLLDRYTVEMFPRFPLVPIRGKKDFASMRAERPMLLIAILYASCSAVLHLDLQEDVAKLMFDILSKVVVEGDQKSTTILQAIQIIYLWFRAPKNHAYGGYFSIFDLVKLASDMAAELGLGGPIRGIQGKNNWHSTHRDIDNESAWRNWLVCRILSTSLCLFMRTPDSLRWDEHDESSLQMLDYWKEGGEGTRLICHIVKAEKLTERIASESGCYDAETPAIGVSDPAVQPTRLALQSAALDFESQVLPDLSGPFATFWRHIITLQLHEPVLHTPTNKRSFTAPYLAERLSVTDFPMPLVTPSHIASLTSLRDAAHSLLDIFLSFDTTTVITLPAILVHSRVAYAQYLLMRLYIATSAPGNTFGAFLDPESLRIDAYLPPLIRLQEIVSAADERCGASRVLWASPRMREWYLNYRRTFVDVAVLEQRQVEFNSALDWYGFGDVGVEGWDWGLQGLFDGGEMGEVGVMPDLEGL</sequence>
<evidence type="ECO:0000256" key="5">
    <source>
        <dbReference type="ARBA" id="ARBA00023242"/>
    </source>
</evidence>
<dbReference type="PROSITE" id="PS50048">
    <property type="entry name" value="ZN2_CY6_FUNGAL_2"/>
    <property type="match status" value="1"/>
</dbReference>
<keyword evidence="4" id="KW-0804">Transcription</keyword>
<dbReference type="InterPro" id="IPR036864">
    <property type="entry name" value="Zn2-C6_fun-type_DNA-bd_sf"/>
</dbReference>
<keyword evidence="9" id="KW-1185">Reference proteome</keyword>
<dbReference type="GO" id="GO:0000981">
    <property type="term" value="F:DNA-binding transcription factor activity, RNA polymerase II-specific"/>
    <property type="evidence" value="ECO:0007669"/>
    <property type="project" value="InterPro"/>
</dbReference>
<dbReference type="RefSeq" id="XP_064659429.1">
    <property type="nucleotide sequence ID" value="XM_064802068.1"/>
</dbReference>
<evidence type="ECO:0000259" key="7">
    <source>
        <dbReference type="PROSITE" id="PS50048"/>
    </source>
</evidence>
<keyword evidence="3" id="KW-0238">DNA-binding</keyword>
<dbReference type="PANTHER" id="PTHR31845:SF39">
    <property type="entry name" value="TRANSCRIPTION FACTOR PBCR-RELATED"/>
    <property type="match status" value="1"/>
</dbReference>
<dbReference type="PROSITE" id="PS00463">
    <property type="entry name" value="ZN2_CY6_FUNGAL_1"/>
    <property type="match status" value="1"/>
</dbReference>
<dbReference type="GO" id="GO:0008270">
    <property type="term" value="F:zinc ion binding"/>
    <property type="evidence" value="ECO:0007669"/>
    <property type="project" value="InterPro"/>
</dbReference>